<evidence type="ECO:0000313" key="1">
    <source>
        <dbReference type="EMBL" id="SCG45082.1"/>
    </source>
</evidence>
<accession>A0A1C5HGE9</accession>
<reference evidence="2" key="1">
    <citation type="submission" date="2016-06" db="EMBL/GenBank/DDBJ databases">
        <authorList>
            <person name="Varghese N."/>
            <person name="Submissions Spin"/>
        </authorList>
    </citation>
    <scope>NUCLEOTIDE SEQUENCE [LARGE SCALE GENOMIC DNA]</scope>
    <source>
        <strain evidence="2">DSM 43819</strain>
    </source>
</reference>
<dbReference type="RefSeq" id="WP_089011440.1">
    <property type="nucleotide sequence ID" value="NZ_LT607754.1"/>
</dbReference>
<sequence>MSWDISHNVSKDPDRVEQRFDVPMPLNPGMPLVGDLRGVNFDRVGVDQAETPSKLVAGDGERGVATEWDAGNLDSAVTWLETHASYVHRLSYDMSAIKDELAPNEWAEPGQGALGGFPNAQELTKNHDALFSSTQQGLRTLSDGLWAAADALREVKRKYEDAEHANAMSAQEMQQAFTDAASGGNG</sequence>
<evidence type="ECO:0000313" key="2">
    <source>
        <dbReference type="Proteomes" id="UP000198221"/>
    </source>
</evidence>
<evidence type="ECO:0008006" key="3">
    <source>
        <dbReference type="Google" id="ProtNLM"/>
    </source>
</evidence>
<protein>
    <recommendedName>
        <fullName evidence="3">Excreted virulence factor EspC, type VII ESX diderm</fullName>
    </recommendedName>
</protein>
<keyword evidence="2" id="KW-1185">Reference proteome</keyword>
<gene>
    <name evidence="1" type="ORF">GA0070613_1299</name>
</gene>
<organism evidence="1 2">
    <name type="scientific">Micromonospora inositola</name>
    <dbReference type="NCBI Taxonomy" id="47865"/>
    <lineage>
        <taxon>Bacteria</taxon>
        <taxon>Bacillati</taxon>
        <taxon>Actinomycetota</taxon>
        <taxon>Actinomycetes</taxon>
        <taxon>Micromonosporales</taxon>
        <taxon>Micromonosporaceae</taxon>
        <taxon>Micromonospora</taxon>
    </lineage>
</organism>
<dbReference type="EMBL" id="LT607754">
    <property type="protein sequence ID" value="SCG45082.1"/>
    <property type="molecule type" value="Genomic_DNA"/>
</dbReference>
<dbReference type="Proteomes" id="UP000198221">
    <property type="component" value="Chromosome I"/>
</dbReference>
<proteinExistence type="predicted"/>
<dbReference type="AlphaFoldDB" id="A0A1C5HGE9"/>
<dbReference type="OrthoDB" id="3381842at2"/>
<name>A0A1C5HGE9_9ACTN</name>